<keyword evidence="1" id="KW-0812">Transmembrane</keyword>
<keyword evidence="1" id="KW-1133">Transmembrane helix</keyword>
<dbReference type="RefSeq" id="WP_076341000.1">
    <property type="nucleotide sequence ID" value="NZ_CAJTMI010000036.1"/>
</dbReference>
<dbReference type="Pfam" id="PF12669">
    <property type="entry name" value="FeoB_associated"/>
    <property type="match status" value="1"/>
</dbReference>
<dbReference type="Proteomes" id="UP000186705">
    <property type="component" value="Unassembled WGS sequence"/>
</dbReference>
<keyword evidence="1" id="KW-0472">Membrane</keyword>
<evidence type="ECO:0008006" key="4">
    <source>
        <dbReference type="Google" id="ProtNLM"/>
    </source>
</evidence>
<evidence type="ECO:0000256" key="1">
    <source>
        <dbReference type="SAM" id="Phobius"/>
    </source>
</evidence>
<sequence length="60" mass="6707">MNIADVIVMIILSIVVILIIRVLKKPRSSCHGDCSSCGSSCSHIDWDAIRDDIHQEKKSR</sequence>
<name>A0A1U7NNP4_9FIRM</name>
<protein>
    <recommendedName>
        <fullName evidence="4">FeoB-associated Cys-rich membrane protein</fullName>
    </recommendedName>
</protein>
<gene>
    <name evidence="2" type="ORF">BO225_04035</name>
</gene>
<accession>A0A1U7NNP4</accession>
<dbReference type="GeneID" id="78275118"/>
<dbReference type="EMBL" id="MPKA01000056">
    <property type="protein sequence ID" value="OLU46960.1"/>
    <property type="molecule type" value="Genomic_DNA"/>
</dbReference>
<dbReference type="AlphaFoldDB" id="A0A1U7NNP4"/>
<evidence type="ECO:0000313" key="3">
    <source>
        <dbReference type="Proteomes" id="UP000186705"/>
    </source>
</evidence>
<proteinExistence type="predicted"/>
<comment type="caution">
    <text evidence="2">The sequence shown here is derived from an EMBL/GenBank/DDBJ whole genome shotgun (WGS) entry which is preliminary data.</text>
</comment>
<keyword evidence="3" id="KW-1185">Reference proteome</keyword>
<dbReference type="STRING" id="1862672.BO225_04035"/>
<feature type="transmembrane region" description="Helical" evidence="1">
    <location>
        <begin position="6"/>
        <end position="23"/>
    </location>
</feature>
<reference evidence="2 3" key="1">
    <citation type="submission" date="2016-11" db="EMBL/GenBank/DDBJ databases">
        <title>Description of two novel members of the family Erysipelotrichaceae: Ileibacterium lipovorans gen. nov., sp. nov. and Dubosiella newyorkensis, gen. nov., sp. nov.</title>
        <authorList>
            <person name="Cox L.M."/>
            <person name="Sohn J."/>
            <person name="Tyrrell K.L."/>
            <person name="Citron D.M."/>
            <person name="Lawson P.A."/>
            <person name="Patel N.B."/>
            <person name="Iizumi T."/>
            <person name="Perez-Perez G.I."/>
            <person name="Goldstein E.J."/>
            <person name="Blaser M.J."/>
        </authorList>
    </citation>
    <scope>NUCLEOTIDE SEQUENCE [LARGE SCALE GENOMIC DNA]</scope>
    <source>
        <strain evidence="2 3">NYU-BL-A4</strain>
    </source>
</reference>
<organism evidence="2 3">
    <name type="scientific">Dubosiella newyorkensis</name>
    <dbReference type="NCBI Taxonomy" id="1862672"/>
    <lineage>
        <taxon>Bacteria</taxon>
        <taxon>Bacillati</taxon>
        <taxon>Bacillota</taxon>
        <taxon>Erysipelotrichia</taxon>
        <taxon>Erysipelotrichales</taxon>
        <taxon>Erysipelotrichaceae</taxon>
        <taxon>Dubosiella</taxon>
    </lineage>
</organism>
<evidence type="ECO:0000313" key="2">
    <source>
        <dbReference type="EMBL" id="OLU46960.1"/>
    </source>
</evidence>